<keyword evidence="4 6" id="KW-0804">Transcription</keyword>
<evidence type="ECO:0000256" key="2">
    <source>
        <dbReference type="ARBA" id="ARBA00009994"/>
    </source>
</evidence>
<keyword evidence="9" id="KW-1185">Reference proteome</keyword>
<dbReference type="PANTHER" id="PTHR21428:SF11">
    <property type="entry name" value="MEDIATOR OF RNA POLYMERASE II TRANSCRIPTION SUBUNIT 7"/>
    <property type="match status" value="1"/>
</dbReference>
<evidence type="ECO:0000256" key="1">
    <source>
        <dbReference type="ARBA" id="ARBA00004123"/>
    </source>
</evidence>
<evidence type="ECO:0000313" key="8">
    <source>
        <dbReference type="EMBL" id="KAF5404570.1"/>
    </source>
</evidence>
<dbReference type="PANTHER" id="PTHR21428">
    <property type="entry name" value="MEDIATOR OF RNA POLYMERASE II TRANSCRIPTION SUBUNIT 7"/>
    <property type="match status" value="1"/>
</dbReference>
<reference evidence="8" key="1">
    <citation type="submission" date="2019-05" db="EMBL/GenBank/DDBJ databases">
        <title>Annotation for the trematode Paragonimus heterotremus.</title>
        <authorList>
            <person name="Choi Y.-J."/>
        </authorList>
    </citation>
    <scope>NUCLEOTIDE SEQUENCE</scope>
    <source>
        <strain evidence="8">LC</strain>
    </source>
</reference>
<dbReference type="SUPFAM" id="SSF140718">
    <property type="entry name" value="Mediator hinge subcomplex-like"/>
    <property type="match status" value="1"/>
</dbReference>
<proteinExistence type="inferred from homology"/>
<dbReference type="OrthoDB" id="10253553at2759"/>
<dbReference type="InterPro" id="IPR044888">
    <property type="entry name" value="Mediatior_Med7_sf"/>
</dbReference>
<dbReference type="GO" id="GO:0003712">
    <property type="term" value="F:transcription coregulator activity"/>
    <property type="evidence" value="ECO:0007669"/>
    <property type="project" value="InterPro"/>
</dbReference>
<dbReference type="InterPro" id="IPR009244">
    <property type="entry name" value="Mediatior_Med7"/>
</dbReference>
<evidence type="ECO:0000256" key="6">
    <source>
        <dbReference type="RuleBase" id="RU364060"/>
    </source>
</evidence>
<organism evidence="8 9">
    <name type="scientific">Paragonimus heterotremus</name>
    <dbReference type="NCBI Taxonomy" id="100268"/>
    <lineage>
        <taxon>Eukaryota</taxon>
        <taxon>Metazoa</taxon>
        <taxon>Spiralia</taxon>
        <taxon>Lophotrochozoa</taxon>
        <taxon>Platyhelminthes</taxon>
        <taxon>Trematoda</taxon>
        <taxon>Digenea</taxon>
        <taxon>Plagiorchiida</taxon>
        <taxon>Troglotremata</taxon>
        <taxon>Troglotrematidae</taxon>
        <taxon>Paragonimus</taxon>
    </lineage>
</organism>
<dbReference type="GO" id="GO:0006357">
    <property type="term" value="P:regulation of transcription by RNA polymerase II"/>
    <property type="evidence" value="ECO:0007669"/>
    <property type="project" value="InterPro"/>
</dbReference>
<evidence type="ECO:0000256" key="3">
    <source>
        <dbReference type="ARBA" id="ARBA00023015"/>
    </source>
</evidence>
<dbReference type="Pfam" id="PF05983">
    <property type="entry name" value="Med7"/>
    <property type="match status" value="1"/>
</dbReference>
<keyword evidence="6" id="KW-0010">Activator</keyword>
<protein>
    <recommendedName>
        <fullName evidence="6">Mediator of RNA polymerase II transcription subunit 7</fullName>
    </recommendedName>
</protein>
<comment type="caution">
    <text evidence="8">The sequence shown here is derived from an EMBL/GenBank/DDBJ whole genome shotgun (WGS) entry which is preliminary data.</text>
</comment>
<accession>A0A8J4T4X9</accession>
<dbReference type="InterPro" id="IPR037212">
    <property type="entry name" value="Med7/Med21-like"/>
</dbReference>
<sequence length="299" mass="33368">MSANDKSKSSDAPHVSLFPSPPWQLVNKHLPSPSVADVPIRPPSPPGQNVYRMFGNLYNADDAILRSLESQGVRRVYPQVYNRKRELRKINFSILANYLDLLDIITRDPSSPKRTERLDHLAVLFINMHHLVNEYRQHQARDLLREILKYQVTIASQTVEKADQYMLKADELLRNAGNDLVLPNQSSLPTNNSCISTLSTSCIEAVRSGLADLGPTLTPLLQTVLDETMGSESAQGRSLSTAQGLTSLQPTSFREDPAWAETGPVCDDLPEHLDPVLWRFLLPSNKNDSDSLDSIMDLA</sequence>
<feature type="compositionally biased region" description="Basic and acidic residues" evidence="7">
    <location>
        <begin position="1"/>
        <end position="11"/>
    </location>
</feature>
<evidence type="ECO:0000256" key="7">
    <source>
        <dbReference type="SAM" id="MobiDB-lite"/>
    </source>
</evidence>
<keyword evidence="3 6" id="KW-0805">Transcription regulation</keyword>
<dbReference type="GO" id="GO:0016592">
    <property type="term" value="C:mediator complex"/>
    <property type="evidence" value="ECO:0007669"/>
    <property type="project" value="InterPro"/>
</dbReference>
<comment type="subunit">
    <text evidence="6">Component of the Mediator complex.</text>
</comment>
<evidence type="ECO:0000313" key="9">
    <source>
        <dbReference type="Proteomes" id="UP000748531"/>
    </source>
</evidence>
<evidence type="ECO:0000256" key="5">
    <source>
        <dbReference type="ARBA" id="ARBA00023242"/>
    </source>
</evidence>
<dbReference type="GO" id="GO:0070847">
    <property type="term" value="C:core mediator complex"/>
    <property type="evidence" value="ECO:0007669"/>
    <property type="project" value="TreeGrafter"/>
</dbReference>
<comment type="subcellular location">
    <subcellularLocation>
        <location evidence="1 6">Nucleus</location>
    </subcellularLocation>
</comment>
<dbReference type="Gene3D" id="6.10.140.200">
    <property type="match status" value="1"/>
</dbReference>
<comment type="similarity">
    <text evidence="2 6">Belongs to the Mediator complex subunit 7 family.</text>
</comment>
<evidence type="ECO:0000256" key="4">
    <source>
        <dbReference type="ARBA" id="ARBA00023163"/>
    </source>
</evidence>
<dbReference type="AlphaFoldDB" id="A0A8J4T4X9"/>
<name>A0A8J4T4X9_9TREM</name>
<feature type="region of interest" description="Disordered" evidence="7">
    <location>
        <begin position="1"/>
        <end position="21"/>
    </location>
</feature>
<dbReference type="Proteomes" id="UP000748531">
    <property type="component" value="Unassembled WGS sequence"/>
</dbReference>
<gene>
    <name evidence="8" type="ORF">PHET_01806</name>
</gene>
<comment type="function">
    <text evidence="6">Component of the Mediator complex, a coactivator involved in the regulated transcription of nearly all RNA polymerase II-dependent genes. Mediator functions as a bridge to convey information from gene-specific regulatory proteins to the basal RNA polymerase II transcription machinery.</text>
</comment>
<dbReference type="EMBL" id="LUCH01000674">
    <property type="protein sequence ID" value="KAF5404570.1"/>
    <property type="molecule type" value="Genomic_DNA"/>
</dbReference>
<keyword evidence="5 6" id="KW-0539">Nucleus</keyword>